<evidence type="ECO:0000256" key="7">
    <source>
        <dbReference type="ARBA" id="ARBA00023004"/>
    </source>
</evidence>
<dbReference type="InterPro" id="IPR001128">
    <property type="entry name" value="Cyt_P450"/>
</dbReference>
<name>A0A8H4VNB7_9AGAR</name>
<dbReference type="EMBL" id="JAACJL010000031">
    <property type="protein sequence ID" value="KAF4616288.1"/>
    <property type="molecule type" value="Genomic_DNA"/>
</dbReference>
<reference evidence="11 12" key="1">
    <citation type="submission" date="2019-12" db="EMBL/GenBank/DDBJ databases">
        <authorList>
            <person name="Floudas D."/>
            <person name="Bentzer J."/>
            <person name="Ahren D."/>
            <person name="Johansson T."/>
            <person name="Persson P."/>
            <person name="Tunlid A."/>
        </authorList>
    </citation>
    <scope>NUCLEOTIDE SEQUENCE [LARGE SCALE GENOMIC DNA]</scope>
    <source>
        <strain evidence="11 12">CBS 102.39</strain>
    </source>
</reference>
<keyword evidence="5 9" id="KW-0479">Metal-binding</keyword>
<dbReference type="InterPro" id="IPR050364">
    <property type="entry name" value="Cytochrome_P450_fung"/>
</dbReference>
<protein>
    <recommendedName>
        <fullName evidence="13">Cytochrome P450</fullName>
    </recommendedName>
</protein>
<comment type="cofactor">
    <cofactor evidence="1 9">
        <name>heme</name>
        <dbReference type="ChEBI" id="CHEBI:30413"/>
    </cofactor>
</comment>
<proteinExistence type="inferred from homology"/>
<dbReference type="GO" id="GO:0004497">
    <property type="term" value="F:monooxygenase activity"/>
    <property type="evidence" value="ECO:0007669"/>
    <property type="project" value="UniProtKB-KW"/>
</dbReference>
<evidence type="ECO:0000256" key="2">
    <source>
        <dbReference type="ARBA" id="ARBA00005179"/>
    </source>
</evidence>
<keyword evidence="7 9" id="KW-0408">Iron</keyword>
<sequence length="550" mass="61436">MPLHYILNIKDSTESIMLGRAPLLPTFFPFSMSYHVSAEGHGSHALIVAFVVAALSWWVLSRRKASLPYPPGPKGQFLVGNIFDLPPHSEWVAYNRWCRELGSDLVYLRVAGKGILVLDTLEAANDLFDKRSSIYSSRPQFPMVGELMGWKWLFAGMEYGEPWRERRRLFTKYFSPTAAAKYGPIKMKFVREMLPCLLDTPEDFLEIVRHALGGLTISLAYGLPIKKVHDPYIDLAERAMVALAAGSLPGAFLVNVIPLLKYIPDWFPGAGFKRKAKQWRKLQEDFRGIPFEQTAENMAAGTANPCFTTACLEKLSESKDPVQQRELIKDTAGIVFAAGADTIISTTQTFFSAMLCFPEAQEKAQEELDRVLSGRLPEFDDEADMPYMAALIREILRWQTAVPVAIPHSTTADDVYKGYFIPKGTLVMGNVWAMLRDEKHYPEPSKFSPERFLKDGKLNPDVLDPIQIVFGWGRRACPGSHIALSLVWLTAATVLSVFDISRAIDENGNEIEPSSGVQPGLICPPLPFKCTIKPRSEDAVELIMSVADTV</sequence>
<dbReference type="Gene3D" id="1.10.630.10">
    <property type="entry name" value="Cytochrome P450"/>
    <property type="match status" value="1"/>
</dbReference>
<dbReference type="GO" id="GO:0020037">
    <property type="term" value="F:heme binding"/>
    <property type="evidence" value="ECO:0007669"/>
    <property type="project" value="InterPro"/>
</dbReference>
<dbReference type="InterPro" id="IPR036396">
    <property type="entry name" value="Cyt_P450_sf"/>
</dbReference>
<dbReference type="Proteomes" id="UP000521872">
    <property type="component" value="Unassembled WGS sequence"/>
</dbReference>
<comment type="pathway">
    <text evidence="2">Secondary metabolite biosynthesis.</text>
</comment>
<accession>A0A8H4VNB7</accession>
<dbReference type="Pfam" id="PF00067">
    <property type="entry name" value="p450"/>
    <property type="match status" value="1"/>
</dbReference>
<keyword evidence="8 10" id="KW-0503">Monooxygenase</keyword>
<dbReference type="PROSITE" id="PS00086">
    <property type="entry name" value="CYTOCHROME_P450"/>
    <property type="match status" value="1"/>
</dbReference>
<comment type="similarity">
    <text evidence="3 10">Belongs to the cytochrome P450 family.</text>
</comment>
<evidence type="ECO:0000256" key="6">
    <source>
        <dbReference type="ARBA" id="ARBA00023002"/>
    </source>
</evidence>
<dbReference type="PANTHER" id="PTHR46300">
    <property type="entry name" value="P450, PUTATIVE (EUROFUNG)-RELATED-RELATED"/>
    <property type="match status" value="1"/>
</dbReference>
<dbReference type="PANTHER" id="PTHR46300:SF7">
    <property type="entry name" value="P450, PUTATIVE (EUROFUNG)-RELATED"/>
    <property type="match status" value="1"/>
</dbReference>
<dbReference type="InterPro" id="IPR002401">
    <property type="entry name" value="Cyt_P450_E_grp-I"/>
</dbReference>
<evidence type="ECO:0000256" key="5">
    <source>
        <dbReference type="ARBA" id="ARBA00022723"/>
    </source>
</evidence>
<evidence type="ECO:0008006" key="13">
    <source>
        <dbReference type="Google" id="ProtNLM"/>
    </source>
</evidence>
<keyword evidence="6 10" id="KW-0560">Oxidoreductase</keyword>
<dbReference type="SUPFAM" id="SSF48264">
    <property type="entry name" value="Cytochrome P450"/>
    <property type="match status" value="1"/>
</dbReference>
<dbReference type="InterPro" id="IPR017972">
    <property type="entry name" value="Cyt_P450_CS"/>
</dbReference>
<dbReference type="GO" id="GO:0005506">
    <property type="term" value="F:iron ion binding"/>
    <property type="evidence" value="ECO:0007669"/>
    <property type="project" value="InterPro"/>
</dbReference>
<evidence type="ECO:0000313" key="11">
    <source>
        <dbReference type="EMBL" id="KAF4616288.1"/>
    </source>
</evidence>
<dbReference type="CDD" id="cd11065">
    <property type="entry name" value="CYP64-like"/>
    <property type="match status" value="1"/>
</dbReference>
<feature type="binding site" description="axial binding residue" evidence="9">
    <location>
        <position position="477"/>
    </location>
    <ligand>
        <name>heme</name>
        <dbReference type="ChEBI" id="CHEBI:30413"/>
    </ligand>
    <ligandPart>
        <name>Fe</name>
        <dbReference type="ChEBI" id="CHEBI:18248"/>
    </ligandPart>
</feature>
<dbReference type="PRINTS" id="PR00463">
    <property type="entry name" value="EP450I"/>
</dbReference>
<evidence type="ECO:0000256" key="1">
    <source>
        <dbReference type="ARBA" id="ARBA00001971"/>
    </source>
</evidence>
<gene>
    <name evidence="11" type="ORF">D9613_008337</name>
</gene>
<evidence type="ECO:0000256" key="3">
    <source>
        <dbReference type="ARBA" id="ARBA00010617"/>
    </source>
</evidence>
<keyword evidence="4 9" id="KW-0349">Heme</keyword>
<dbReference type="GO" id="GO:0016705">
    <property type="term" value="F:oxidoreductase activity, acting on paired donors, with incorporation or reduction of molecular oxygen"/>
    <property type="evidence" value="ECO:0007669"/>
    <property type="project" value="InterPro"/>
</dbReference>
<evidence type="ECO:0000256" key="9">
    <source>
        <dbReference type="PIRSR" id="PIRSR602401-1"/>
    </source>
</evidence>
<evidence type="ECO:0000256" key="10">
    <source>
        <dbReference type="RuleBase" id="RU000461"/>
    </source>
</evidence>
<keyword evidence="12" id="KW-1185">Reference proteome</keyword>
<organism evidence="11 12">
    <name type="scientific">Agrocybe pediades</name>
    <dbReference type="NCBI Taxonomy" id="84607"/>
    <lineage>
        <taxon>Eukaryota</taxon>
        <taxon>Fungi</taxon>
        <taxon>Dikarya</taxon>
        <taxon>Basidiomycota</taxon>
        <taxon>Agaricomycotina</taxon>
        <taxon>Agaricomycetes</taxon>
        <taxon>Agaricomycetidae</taxon>
        <taxon>Agaricales</taxon>
        <taxon>Agaricineae</taxon>
        <taxon>Strophariaceae</taxon>
        <taxon>Agrocybe</taxon>
    </lineage>
</organism>
<evidence type="ECO:0000256" key="4">
    <source>
        <dbReference type="ARBA" id="ARBA00022617"/>
    </source>
</evidence>
<evidence type="ECO:0000256" key="8">
    <source>
        <dbReference type="ARBA" id="ARBA00023033"/>
    </source>
</evidence>
<evidence type="ECO:0000313" key="12">
    <source>
        <dbReference type="Proteomes" id="UP000521872"/>
    </source>
</evidence>
<comment type="caution">
    <text evidence="11">The sequence shown here is derived from an EMBL/GenBank/DDBJ whole genome shotgun (WGS) entry which is preliminary data.</text>
</comment>
<dbReference type="AlphaFoldDB" id="A0A8H4VNB7"/>